<keyword evidence="1" id="KW-0315">Glutamine amidotransferase</keyword>
<keyword evidence="3" id="KW-0456">Lyase</keyword>
<dbReference type="PRINTS" id="PR00097">
    <property type="entry name" value="ANTSNTHASEII"/>
</dbReference>
<dbReference type="SUPFAM" id="SSF52317">
    <property type="entry name" value="Class I glutamine amidotransferase-like"/>
    <property type="match status" value="1"/>
</dbReference>
<dbReference type="Pfam" id="PF00117">
    <property type="entry name" value="GATase"/>
    <property type="match status" value="1"/>
</dbReference>
<sequence>MIVLIDNYDSFTFNIVQTLAAAPPDAPQGWQSPEIRVFRNDKITVEAIAAMQPDRLLISPGPCTPKEAGISIAAIQYFSGRIPILGVCLGHQSIGEAFGGKVIRAGRVMHGKTSPMFHDGKGVFSGLENPFEGMRYHSLVVEESTLPDCLEATAHTDQGELMGLRHKTLAVEGVQFHPESIMTKAGIVLLHNFLRADYPEMLRKGR</sequence>
<dbReference type="EC" id="4.1.3.27" evidence="3"/>
<keyword evidence="4" id="KW-1185">Reference proteome</keyword>
<feature type="domain" description="Glutamine amidotransferase" evidence="2">
    <location>
        <begin position="3"/>
        <end position="194"/>
    </location>
</feature>
<dbReference type="InterPro" id="IPR050472">
    <property type="entry name" value="Anth_synth/Amidotransfase"/>
</dbReference>
<evidence type="ECO:0000256" key="1">
    <source>
        <dbReference type="ARBA" id="ARBA00022962"/>
    </source>
</evidence>
<dbReference type="AlphaFoldDB" id="A0A521G3L4"/>
<dbReference type="PANTHER" id="PTHR43418:SF4">
    <property type="entry name" value="MULTIFUNCTIONAL TRYPTOPHAN BIOSYNTHESIS PROTEIN"/>
    <property type="match status" value="1"/>
</dbReference>
<evidence type="ECO:0000313" key="4">
    <source>
        <dbReference type="Proteomes" id="UP000316238"/>
    </source>
</evidence>
<dbReference type="NCBIfam" id="TIGR00566">
    <property type="entry name" value="trpG_papA"/>
    <property type="match status" value="1"/>
</dbReference>
<dbReference type="GO" id="GO:0000162">
    <property type="term" value="P:L-tryptophan biosynthetic process"/>
    <property type="evidence" value="ECO:0007669"/>
    <property type="project" value="TreeGrafter"/>
</dbReference>
<gene>
    <name evidence="3" type="ORF">CDV28_10547</name>
</gene>
<dbReference type="Gene3D" id="3.40.50.880">
    <property type="match status" value="1"/>
</dbReference>
<evidence type="ECO:0000259" key="2">
    <source>
        <dbReference type="Pfam" id="PF00117"/>
    </source>
</evidence>
<reference evidence="3" key="1">
    <citation type="submission" date="2017-07" db="EMBL/GenBank/DDBJ databases">
        <title>The cable genome - Insights into the physiology and evolution of filamentous bacteria capable of sulfide oxidation via long distance electron transfer.</title>
        <authorList>
            <person name="Thorup C."/>
            <person name="Bjerg J.T."/>
            <person name="Schreiber L."/>
            <person name="Nielsen L.P."/>
            <person name="Kjeldsen K.U."/>
            <person name="Boesen T."/>
            <person name="Boggild A."/>
            <person name="Meysman F."/>
            <person name="Geelhoed J."/>
            <person name="Schramm A."/>
        </authorList>
    </citation>
    <scope>NUCLEOTIDE SEQUENCE [LARGE SCALE GENOMIC DNA]</scope>
    <source>
        <strain evidence="3">GS</strain>
    </source>
</reference>
<dbReference type="GO" id="GO:0004049">
    <property type="term" value="F:anthranilate synthase activity"/>
    <property type="evidence" value="ECO:0007669"/>
    <property type="project" value="UniProtKB-EC"/>
</dbReference>
<dbReference type="CDD" id="cd01743">
    <property type="entry name" value="GATase1_Anthranilate_Synthase"/>
    <property type="match status" value="1"/>
</dbReference>
<comment type="caution">
    <text evidence="3">The sequence shown here is derived from an EMBL/GenBank/DDBJ whole genome shotgun (WGS) entry which is preliminary data.</text>
</comment>
<accession>A0A521G3L4</accession>
<dbReference type="InterPro" id="IPR029062">
    <property type="entry name" value="Class_I_gatase-like"/>
</dbReference>
<dbReference type="PANTHER" id="PTHR43418">
    <property type="entry name" value="MULTIFUNCTIONAL TRYPTOPHAN BIOSYNTHESIS PROTEIN-RELATED"/>
    <property type="match status" value="1"/>
</dbReference>
<protein>
    <submittedName>
        <fullName evidence="3">Anthranilate synthase component 2</fullName>
        <ecNumber evidence="3">4.1.3.27</ecNumber>
    </submittedName>
</protein>
<dbReference type="PRINTS" id="PR00099">
    <property type="entry name" value="CPSGATASE"/>
</dbReference>
<dbReference type="InterPro" id="IPR006221">
    <property type="entry name" value="TrpG/PapA_dom"/>
</dbReference>
<evidence type="ECO:0000313" key="3">
    <source>
        <dbReference type="EMBL" id="TAA75590.1"/>
    </source>
</evidence>
<proteinExistence type="predicted"/>
<dbReference type="EMBL" id="NQJD01000005">
    <property type="protein sequence ID" value="TAA75590.1"/>
    <property type="molecule type" value="Genomic_DNA"/>
</dbReference>
<organism evidence="3 4">
    <name type="scientific">Candidatus Electronema aureum</name>
    <dbReference type="NCBI Taxonomy" id="2005002"/>
    <lineage>
        <taxon>Bacteria</taxon>
        <taxon>Pseudomonadati</taxon>
        <taxon>Thermodesulfobacteriota</taxon>
        <taxon>Desulfobulbia</taxon>
        <taxon>Desulfobulbales</taxon>
        <taxon>Desulfobulbaceae</taxon>
        <taxon>Candidatus Electronema</taxon>
    </lineage>
</organism>
<dbReference type="GO" id="GO:0005829">
    <property type="term" value="C:cytosol"/>
    <property type="evidence" value="ECO:0007669"/>
    <property type="project" value="TreeGrafter"/>
</dbReference>
<dbReference type="PRINTS" id="PR00096">
    <property type="entry name" value="GATASE"/>
</dbReference>
<dbReference type="Proteomes" id="UP000316238">
    <property type="component" value="Unassembled WGS sequence"/>
</dbReference>
<name>A0A521G3L4_9BACT</name>
<dbReference type="FunFam" id="3.40.50.880:FF:000003">
    <property type="entry name" value="Anthranilate synthase component II"/>
    <property type="match status" value="1"/>
</dbReference>
<dbReference type="InterPro" id="IPR017926">
    <property type="entry name" value="GATASE"/>
</dbReference>
<dbReference type="PROSITE" id="PS51273">
    <property type="entry name" value="GATASE_TYPE_1"/>
    <property type="match status" value="1"/>
</dbReference>